<accession>A0ABS8Y100</accession>
<dbReference type="EMBL" id="JACEIK010017070">
    <property type="protein sequence ID" value="MCE5165783.1"/>
    <property type="molecule type" value="Genomic_DNA"/>
</dbReference>
<gene>
    <name evidence="1" type="ORF">HAX54_012259</name>
</gene>
<sequence>MEKFPPMNSSKRDLYIGSQIPQKEVSNRCAKNGISRIPQERCKARTRTIWAENRKEKKNKRKTTRKMDNTIFIHKRTNKGSCEAHPPPYGQVEQTSFRCGRKSRKRLMLVFLWCCCACK</sequence>
<reference evidence="1 2" key="1">
    <citation type="journal article" date="2021" name="BMC Genomics">
        <title>Datura genome reveals duplications of psychoactive alkaloid biosynthetic genes and high mutation rate following tissue culture.</title>
        <authorList>
            <person name="Rajewski A."/>
            <person name="Carter-House D."/>
            <person name="Stajich J."/>
            <person name="Litt A."/>
        </authorList>
    </citation>
    <scope>NUCLEOTIDE SEQUENCE [LARGE SCALE GENOMIC DNA]</scope>
    <source>
        <strain evidence="1">AR-01</strain>
    </source>
</reference>
<proteinExistence type="predicted"/>
<evidence type="ECO:0000313" key="1">
    <source>
        <dbReference type="EMBL" id="MCE5165783.1"/>
    </source>
</evidence>
<dbReference type="Proteomes" id="UP000823775">
    <property type="component" value="Unassembled WGS sequence"/>
</dbReference>
<organism evidence="1 2">
    <name type="scientific">Datura stramonium</name>
    <name type="common">Jimsonweed</name>
    <name type="synonym">Common thornapple</name>
    <dbReference type="NCBI Taxonomy" id="4076"/>
    <lineage>
        <taxon>Eukaryota</taxon>
        <taxon>Viridiplantae</taxon>
        <taxon>Streptophyta</taxon>
        <taxon>Embryophyta</taxon>
        <taxon>Tracheophyta</taxon>
        <taxon>Spermatophyta</taxon>
        <taxon>Magnoliopsida</taxon>
        <taxon>eudicotyledons</taxon>
        <taxon>Gunneridae</taxon>
        <taxon>Pentapetalae</taxon>
        <taxon>asterids</taxon>
        <taxon>lamiids</taxon>
        <taxon>Solanales</taxon>
        <taxon>Solanaceae</taxon>
        <taxon>Solanoideae</taxon>
        <taxon>Datureae</taxon>
        <taxon>Datura</taxon>
    </lineage>
</organism>
<protein>
    <submittedName>
        <fullName evidence="1">Uncharacterized protein</fullName>
    </submittedName>
</protein>
<keyword evidence="2" id="KW-1185">Reference proteome</keyword>
<name>A0ABS8Y100_DATST</name>
<evidence type="ECO:0000313" key="2">
    <source>
        <dbReference type="Proteomes" id="UP000823775"/>
    </source>
</evidence>
<comment type="caution">
    <text evidence="1">The sequence shown here is derived from an EMBL/GenBank/DDBJ whole genome shotgun (WGS) entry which is preliminary data.</text>
</comment>